<comment type="cofactor">
    <cofactor evidence="13">
        <name>Mg(2+)</name>
        <dbReference type="ChEBI" id="CHEBI:18420"/>
    </cofactor>
</comment>
<dbReference type="InterPro" id="IPR029044">
    <property type="entry name" value="Nucleotide-diphossugar_trans"/>
</dbReference>
<dbReference type="Gene3D" id="2.60.120.260">
    <property type="entry name" value="Galactose-binding domain-like"/>
    <property type="match status" value="2"/>
</dbReference>
<keyword evidence="6 13" id="KW-0328">Glycosyltransferase</keyword>
<evidence type="ECO:0000256" key="6">
    <source>
        <dbReference type="ARBA" id="ARBA00022676"/>
    </source>
</evidence>
<dbReference type="CDD" id="cd06421">
    <property type="entry name" value="CESA_CelA_like"/>
    <property type="match status" value="1"/>
</dbReference>
<protein>
    <recommendedName>
        <fullName evidence="13">Cellulose synthase</fullName>
        <ecNumber evidence="13">2.4.1.12</ecNumber>
    </recommendedName>
</protein>
<evidence type="ECO:0000256" key="10">
    <source>
        <dbReference type="ARBA" id="ARBA00022989"/>
    </source>
</evidence>
<evidence type="ECO:0000259" key="15">
    <source>
        <dbReference type="Pfam" id="PF00535"/>
    </source>
</evidence>
<feature type="transmembrane region" description="Helical" evidence="13">
    <location>
        <begin position="556"/>
        <end position="573"/>
    </location>
</feature>
<feature type="transmembrane region" description="Helical" evidence="13">
    <location>
        <begin position="108"/>
        <end position="133"/>
    </location>
</feature>
<keyword evidence="8 13" id="KW-0812">Transmembrane</keyword>
<evidence type="ECO:0000256" key="4">
    <source>
        <dbReference type="ARBA" id="ARBA00022475"/>
    </source>
</evidence>
<dbReference type="SUPFAM" id="SSF141371">
    <property type="entry name" value="PilZ domain-like"/>
    <property type="match status" value="1"/>
</dbReference>
<evidence type="ECO:0000256" key="13">
    <source>
        <dbReference type="RuleBase" id="RU365020"/>
    </source>
</evidence>
<dbReference type="GO" id="GO:0006011">
    <property type="term" value="P:UDP-alpha-D-glucose metabolic process"/>
    <property type="evidence" value="ECO:0007669"/>
    <property type="project" value="InterPro"/>
</dbReference>
<keyword evidence="13" id="KW-0973">c-di-GMP</keyword>
<evidence type="ECO:0000256" key="11">
    <source>
        <dbReference type="ARBA" id="ARBA00023136"/>
    </source>
</evidence>
<sequence>MVSGILSGARARMDAIGRACQPVIEGRYSHAILGSFVVLGGACLAMASMALLSDDAQLIVAVAGIALFFLVSRFPGREATLFLQVMSLVVSARYLTWRLTETLAFSSLFQMILVLTLCGAELYALMMLLLSYFQTIRPLNRKPVPMPADLACWPIVDVYVPTYNEDLDIVRATVLACIGMDWPAGKLNVYILDDGHRDNFLEFAREVGVGYISRPNNIHAKAGNLNYAMTQTSGEYIAIFDCDHIPVRAFLQATIGWFIVDPTLAMMQTPHHFYSPDPFQRNLANGQNVPPEGNMFYGLLQNGNDFWNATFFCGSCAVLRRTALEQIGGIATETVTEDCHTALKLQRRGWSTAFLAMPLAAGLATERLILHIGQRMRWARGMLQILRLDNPLFGPGLKVAQRLCYFSAMAGFLFAIPRLIFLVSPLAYLLFNQTLIAASPEALLAYAFPHFFHSIGTSARVQKNWRYSFWNEIYETVLALFLVRVTIITLLFPKHGKFNVTEKGGTLQSAYTDWRALYPNILLCAALVAGLAWGLLRLVLMHNDIITFNALWMNELWISVSTITVLAAITVGHETRQLRRNARIHAVLPVTIGRDDGRLVRGMTVDLSRGGCRVYLDPADVKSFRTGAEIKVHVELHEGPIPARVATVHDGVMSLEWQPATLRDEARSIRFAFGRADAWVNWSDYPPDRPLRSLWLAVSSIRNLRVRRDKPASAQRHREAIAARLRASQAVGRNERRAVSLRPRKTNITMIGLLALGLSISGAQAQTSPPSSDVPATGGGDDTLPLPNAGEHAANPSVGGAPLIMGIPRPTATASTAVGNVELPGTSTRTWTLQELGAPASLRMTPFASIQGLDFDLPHSQLVTDAHVTFSGALSPSLLPQSSSITIRLNDQYVGTIPVNRDHPEFGPLTFAVNPAFFMGKNTLNFTFAGQYSETCGNEISPALWGEISGQSTISITTAPLPARRILSALPAPFLDTAMNERAVVPIIMPAKLDTSSQQDIAVLKAASVVSSWFGRIVDFHHVTFPVSEEVPLGGNAVAIGVLNRLPPVIAKAVNVVGPTVAEIANPSDPFGTILVVSGRNEAELLTAARGLAFMSNTFGDISSLTVAPVTLSHRKPYDAPAFLPTDRLVRFGELVNFGNLQGHGYVPGTLAIPFRISPDLYTWRGRSFEADFQIRTPLGSIIDMAQSRVDVSLNDVYLRSYSWALPDRLPSWISRFLPHASQIHKDKVNLPLWSVYGQNQLKFYFDGRPLARRDCSAIPQDLTVGIDPDSTLDFRRAYHLATMPNLAYFANSGFPFTRMADLSQTAIVLPSRPGTAFLTAYLDLMGMFGSFTWYPTEGITIVGPNGLEAVQDDDLIVMATLPGSDMVSSILAGTPYRLENGQLRLAEHSLLDGIRYAFPESKSSQPDTAALEGSASLGGGGALIGAQSPFAANRSVVMMLGGTPQGLEDLIHTIQDTTLQKGVQGDLTVVNGQKIIASRSGKTYTIGSLPWWLWSDWFLREHPLRVIFLSIAGSLVVGLSLHKGLSLRAARRQAYLDASGSGKNA</sequence>
<evidence type="ECO:0000256" key="9">
    <source>
        <dbReference type="ARBA" id="ARBA00022916"/>
    </source>
</evidence>
<comment type="catalytic activity">
    <reaction evidence="12 13">
        <text>[(1-&gt;4)-beta-D-glucosyl](n) + UDP-alpha-D-glucose = [(1-&gt;4)-beta-D-glucosyl](n+1) + UDP + H(+)</text>
        <dbReference type="Rhea" id="RHEA:19929"/>
        <dbReference type="Rhea" id="RHEA-COMP:10033"/>
        <dbReference type="Rhea" id="RHEA-COMP:10034"/>
        <dbReference type="ChEBI" id="CHEBI:15378"/>
        <dbReference type="ChEBI" id="CHEBI:18246"/>
        <dbReference type="ChEBI" id="CHEBI:58223"/>
        <dbReference type="ChEBI" id="CHEBI:58885"/>
        <dbReference type="EC" id="2.4.1.12"/>
    </reaction>
</comment>
<keyword evidence="9 13" id="KW-0135">Cellulose biosynthesis</keyword>
<feature type="transmembrane region" description="Helical" evidence="13">
    <location>
        <begin position="79"/>
        <end position="96"/>
    </location>
</feature>
<dbReference type="PANTHER" id="PTHR43867:SF2">
    <property type="entry name" value="CELLULOSE SYNTHASE CATALYTIC SUBUNIT A [UDP-FORMING]"/>
    <property type="match status" value="1"/>
</dbReference>
<evidence type="ECO:0000256" key="2">
    <source>
        <dbReference type="ARBA" id="ARBA00010003"/>
    </source>
</evidence>
<feature type="domain" description="PilZ" evidence="16">
    <location>
        <begin position="577"/>
        <end position="673"/>
    </location>
</feature>
<dbReference type="InterPro" id="IPR009875">
    <property type="entry name" value="PilZ_domain"/>
</dbReference>
<dbReference type="InterPro" id="IPR050321">
    <property type="entry name" value="Glycosyltr_2/OpgH_subfam"/>
</dbReference>
<dbReference type="Pfam" id="PF03170">
    <property type="entry name" value="BcsB"/>
    <property type="match status" value="1"/>
</dbReference>
<dbReference type="NCBIfam" id="TIGR03030">
    <property type="entry name" value="CelA"/>
    <property type="match status" value="1"/>
</dbReference>
<keyword evidence="18" id="KW-1185">Reference proteome</keyword>
<dbReference type="Pfam" id="PF00535">
    <property type="entry name" value="Glycos_transf_2"/>
    <property type="match status" value="1"/>
</dbReference>
<dbReference type="InterPro" id="IPR001173">
    <property type="entry name" value="Glyco_trans_2-like"/>
</dbReference>
<evidence type="ECO:0000256" key="12">
    <source>
        <dbReference type="ARBA" id="ARBA00048682"/>
    </source>
</evidence>
<feature type="domain" description="Glycosyltransferase 2-like" evidence="15">
    <location>
        <begin position="158"/>
        <end position="327"/>
    </location>
</feature>
<evidence type="ECO:0000259" key="16">
    <source>
        <dbReference type="Pfam" id="PF07238"/>
    </source>
</evidence>
<dbReference type="SUPFAM" id="SSF53448">
    <property type="entry name" value="Nucleotide-diphospho-sugar transferases"/>
    <property type="match status" value="1"/>
</dbReference>
<dbReference type="GO" id="GO:0035438">
    <property type="term" value="F:cyclic-di-GMP binding"/>
    <property type="evidence" value="ECO:0007669"/>
    <property type="project" value="InterPro"/>
</dbReference>
<comment type="subcellular location">
    <subcellularLocation>
        <location evidence="1">Cell inner membrane</location>
        <topology evidence="1">Multi-pass membrane protein</topology>
    </subcellularLocation>
</comment>
<feature type="transmembrane region" description="Helical" evidence="13">
    <location>
        <begin position="31"/>
        <end position="50"/>
    </location>
</feature>
<keyword evidence="11 13" id="KW-0472">Membrane</keyword>
<dbReference type="GO" id="GO:0016760">
    <property type="term" value="F:cellulose synthase (UDP-forming) activity"/>
    <property type="evidence" value="ECO:0007669"/>
    <property type="project" value="UniProtKB-EC"/>
</dbReference>
<proteinExistence type="inferred from homology"/>
<dbReference type="GO" id="GO:0030244">
    <property type="term" value="P:cellulose biosynthetic process"/>
    <property type="evidence" value="ECO:0007669"/>
    <property type="project" value="UniProtKB-KW"/>
</dbReference>
<evidence type="ECO:0000256" key="1">
    <source>
        <dbReference type="ARBA" id="ARBA00004429"/>
    </source>
</evidence>
<evidence type="ECO:0000256" key="3">
    <source>
        <dbReference type="ARBA" id="ARBA00010653"/>
    </source>
</evidence>
<comment type="pathway">
    <text evidence="13">Glycan metabolism; bacterial cellulose biosynthesis.</text>
</comment>
<keyword evidence="10 13" id="KW-1133">Transmembrane helix</keyword>
<comment type="caution">
    <text evidence="17">The sequence shown here is derived from an EMBL/GenBank/DDBJ whole genome shotgun (WGS) entry which is preliminary data.</text>
</comment>
<dbReference type="PANTHER" id="PTHR43867">
    <property type="entry name" value="CELLULOSE SYNTHASE CATALYTIC SUBUNIT A [UDP-FORMING]"/>
    <property type="match status" value="1"/>
</dbReference>
<feature type="transmembrane region" description="Helical" evidence="13">
    <location>
        <begin position="514"/>
        <end position="536"/>
    </location>
</feature>
<feature type="region of interest" description="Disordered" evidence="14">
    <location>
        <begin position="764"/>
        <end position="806"/>
    </location>
</feature>
<dbReference type="InterPro" id="IPR018513">
    <property type="entry name" value="Cell_synthase_bac"/>
</dbReference>
<keyword evidence="5 13" id="KW-0997">Cell inner membrane</keyword>
<dbReference type="Pfam" id="PF07238">
    <property type="entry name" value="PilZ"/>
    <property type="match status" value="1"/>
</dbReference>
<dbReference type="UniPathway" id="UPA00694"/>
<dbReference type="EC" id="2.4.1.12" evidence="13"/>
<dbReference type="InterPro" id="IPR003920">
    <property type="entry name" value="Cell_synth_B"/>
</dbReference>
<evidence type="ECO:0000256" key="5">
    <source>
        <dbReference type="ARBA" id="ARBA00022519"/>
    </source>
</evidence>
<dbReference type="Gene3D" id="3.90.550.10">
    <property type="entry name" value="Spore Coat Polysaccharide Biosynthesis Protein SpsA, Chain A"/>
    <property type="match status" value="1"/>
</dbReference>
<accession>A0A7W4IV07</accession>
<evidence type="ECO:0000313" key="18">
    <source>
        <dbReference type="Proteomes" id="UP000559860"/>
    </source>
</evidence>
<evidence type="ECO:0000256" key="8">
    <source>
        <dbReference type="ARBA" id="ARBA00022692"/>
    </source>
</evidence>
<feature type="transmembrane region" description="Helical" evidence="13">
    <location>
        <begin position="405"/>
        <end position="431"/>
    </location>
</feature>
<evidence type="ECO:0000256" key="14">
    <source>
        <dbReference type="SAM" id="MobiDB-lite"/>
    </source>
</evidence>
<gene>
    <name evidence="17" type="primary">bcsA</name>
    <name evidence="17" type="ORF">HLH36_14620</name>
</gene>
<evidence type="ECO:0000256" key="7">
    <source>
        <dbReference type="ARBA" id="ARBA00022679"/>
    </source>
</evidence>
<feature type="transmembrane region" description="Helical" evidence="13">
    <location>
        <begin position="56"/>
        <end position="72"/>
    </location>
</feature>
<dbReference type="GO" id="GO:0005886">
    <property type="term" value="C:plasma membrane"/>
    <property type="evidence" value="ECO:0007669"/>
    <property type="project" value="UniProtKB-SubCell"/>
</dbReference>
<dbReference type="EMBL" id="JABEQD010000011">
    <property type="protein sequence ID" value="MBB2169569.1"/>
    <property type="molecule type" value="Genomic_DNA"/>
</dbReference>
<feature type="transmembrane region" description="Helical" evidence="13">
    <location>
        <begin position="473"/>
        <end position="493"/>
    </location>
</feature>
<keyword evidence="4 13" id="KW-1003">Cell membrane</keyword>
<dbReference type="InterPro" id="IPR003919">
    <property type="entry name" value="Cell_synth_A"/>
</dbReference>
<evidence type="ECO:0000313" key="17">
    <source>
        <dbReference type="EMBL" id="MBB2169569.1"/>
    </source>
</evidence>
<comment type="similarity">
    <text evidence="3">In the C-terminal section; belongs to the AcsB/BcsB family.</text>
</comment>
<reference evidence="17 18" key="1">
    <citation type="submission" date="2020-04" db="EMBL/GenBank/DDBJ databases">
        <title>Description of novel Gluconacetobacter.</title>
        <authorList>
            <person name="Sombolestani A."/>
        </authorList>
    </citation>
    <scope>NUCLEOTIDE SEQUENCE [LARGE SCALE GENOMIC DNA]</scope>
    <source>
        <strain evidence="17 18">LMG 27801</strain>
    </source>
</reference>
<comment type="similarity">
    <text evidence="2">In the N-terminal section; belongs to the glycosyltransferase 2 family.</text>
</comment>
<name>A0A7W4IV07_9PROT</name>
<dbReference type="PRINTS" id="PR01440">
    <property type="entry name" value="CELLSNTHASEB"/>
</dbReference>
<keyword evidence="7 13" id="KW-0808">Transferase</keyword>
<dbReference type="Proteomes" id="UP000559860">
    <property type="component" value="Unassembled WGS sequence"/>
</dbReference>
<dbReference type="Gene3D" id="2.40.10.220">
    <property type="entry name" value="predicted glycosyltransferase like domains"/>
    <property type="match status" value="1"/>
</dbReference>
<organism evidence="17 18">
    <name type="scientific">Gluconacetobacter aggeris</name>
    <dbReference type="NCBI Taxonomy" id="1286186"/>
    <lineage>
        <taxon>Bacteria</taxon>
        <taxon>Pseudomonadati</taxon>
        <taxon>Pseudomonadota</taxon>
        <taxon>Alphaproteobacteria</taxon>
        <taxon>Acetobacterales</taxon>
        <taxon>Acetobacteraceae</taxon>
        <taxon>Gluconacetobacter</taxon>
    </lineage>
</organism>
<dbReference type="RefSeq" id="WP_182987069.1">
    <property type="nucleotide sequence ID" value="NZ_JABEQD010000011.1"/>
</dbReference>